<keyword evidence="4" id="KW-1185">Reference proteome</keyword>
<dbReference type="PANTHER" id="PTHR15717">
    <property type="entry name" value="PROTEIN KIAA0494"/>
    <property type="match status" value="1"/>
</dbReference>
<dbReference type="OrthoDB" id="10009315at2759"/>
<sequence>MKKRKELNALIGIGGDSKRKKTKKGSGHRLLRTEPPDSDSESSSDDDEFSNISGVAAFGKRSYMQCCNVCYPLCAFVILAACVMACAGLVWMQIALKEDLDSLKDKLRTMESGQKASARELPRLSEELKDKERALEELVSGERGLNRLWANLTDINRKISLLDSAVSHLKANIKSASDLINLPATVEELQKSVATIGSTLTSVQHDVKTVQTDVEDQKRTVDSLKKSLDKDEKESKSSSKSQSNCSSCVSLKQEVLYLQDSMGEVNSTQVQLRSQVEERLGGFSSSLSDLSLRVSSLETGLLLLGTEPGQPRNTSTTVLLQETLLCGCSSNTHIPVNPQRLPVKKTFFSLRNA</sequence>
<reference evidence="3" key="1">
    <citation type="thesis" date="2021" institute="BYU ScholarsArchive" country="Provo, UT, USA">
        <title>Applications of and Algorithms for Genome Assembly and Genomic Analyses with an Emphasis on Marine Teleosts.</title>
        <authorList>
            <person name="Pickett B.D."/>
        </authorList>
    </citation>
    <scope>NUCLEOTIDE SEQUENCE</scope>
    <source>
        <strain evidence="3">HI-2016</strain>
    </source>
</reference>
<dbReference type="EMBL" id="JAFBMS010000024">
    <property type="protein sequence ID" value="KAG9343188.1"/>
    <property type="molecule type" value="Genomic_DNA"/>
</dbReference>
<comment type="caution">
    <text evidence="3">The sequence shown here is derived from an EMBL/GenBank/DDBJ whole genome shotgun (WGS) entry which is preliminary data.</text>
</comment>
<name>A0A8T2P0M0_9TELE</name>
<keyword evidence="2" id="KW-0812">Transmembrane</keyword>
<gene>
    <name evidence="3" type="ORF">JZ751_014167</name>
</gene>
<evidence type="ECO:0000256" key="2">
    <source>
        <dbReference type="SAM" id="Phobius"/>
    </source>
</evidence>
<feature type="transmembrane region" description="Helical" evidence="2">
    <location>
        <begin position="69"/>
        <end position="92"/>
    </location>
</feature>
<accession>A0A8T2P0M0</accession>
<evidence type="ECO:0000313" key="3">
    <source>
        <dbReference type="EMBL" id="KAG9343188.1"/>
    </source>
</evidence>
<feature type="compositionally biased region" description="Basic residues" evidence="1">
    <location>
        <begin position="18"/>
        <end position="30"/>
    </location>
</feature>
<evidence type="ECO:0008006" key="5">
    <source>
        <dbReference type="Google" id="ProtNLM"/>
    </source>
</evidence>
<dbReference type="Gene3D" id="1.10.287.1490">
    <property type="match status" value="1"/>
</dbReference>
<dbReference type="PANTHER" id="PTHR15717:SF2">
    <property type="entry name" value="EF-HAND CALCIUM-BINDING DOMAIN-CONTAINING PROTEIN 14"/>
    <property type="match status" value="1"/>
</dbReference>
<evidence type="ECO:0000313" key="4">
    <source>
        <dbReference type="Proteomes" id="UP000824540"/>
    </source>
</evidence>
<dbReference type="InterPro" id="IPR042352">
    <property type="entry name" value="EFCAB14"/>
</dbReference>
<evidence type="ECO:0000256" key="1">
    <source>
        <dbReference type="SAM" id="MobiDB-lite"/>
    </source>
</evidence>
<proteinExistence type="predicted"/>
<keyword evidence="2" id="KW-1133">Transmembrane helix</keyword>
<dbReference type="AlphaFoldDB" id="A0A8T2P0M0"/>
<keyword evidence="2" id="KW-0472">Membrane</keyword>
<protein>
    <recommendedName>
        <fullName evidence="5">EF-hand calcium binding domain 14</fullName>
    </recommendedName>
</protein>
<dbReference type="Proteomes" id="UP000824540">
    <property type="component" value="Unassembled WGS sequence"/>
</dbReference>
<feature type="compositionally biased region" description="Basic and acidic residues" evidence="1">
    <location>
        <begin position="218"/>
        <end position="237"/>
    </location>
</feature>
<feature type="region of interest" description="Disordered" evidence="1">
    <location>
        <begin position="218"/>
        <end position="244"/>
    </location>
</feature>
<feature type="region of interest" description="Disordered" evidence="1">
    <location>
        <begin position="1"/>
        <end position="48"/>
    </location>
</feature>
<feature type="compositionally biased region" description="Acidic residues" evidence="1">
    <location>
        <begin position="36"/>
        <end position="48"/>
    </location>
</feature>
<organism evidence="3 4">
    <name type="scientific">Albula glossodonta</name>
    <name type="common">roundjaw bonefish</name>
    <dbReference type="NCBI Taxonomy" id="121402"/>
    <lineage>
        <taxon>Eukaryota</taxon>
        <taxon>Metazoa</taxon>
        <taxon>Chordata</taxon>
        <taxon>Craniata</taxon>
        <taxon>Vertebrata</taxon>
        <taxon>Euteleostomi</taxon>
        <taxon>Actinopterygii</taxon>
        <taxon>Neopterygii</taxon>
        <taxon>Teleostei</taxon>
        <taxon>Albuliformes</taxon>
        <taxon>Albulidae</taxon>
        <taxon>Albula</taxon>
    </lineage>
</organism>